<evidence type="ECO:0000313" key="5">
    <source>
        <dbReference type="EMBL" id="PWX36066.1"/>
    </source>
</evidence>
<protein>
    <submittedName>
        <fullName evidence="5">Resolvase</fullName>
    </submittedName>
</protein>
<dbReference type="InterPro" id="IPR036162">
    <property type="entry name" value="Resolvase-like_N_sf"/>
</dbReference>
<evidence type="ECO:0000259" key="4">
    <source>
        <dbReference type="PROSITE" id="PS51736"/>
    </source>
</evidence>
<dbReference type="PANTHER" id="PTHR30461">
    <property type="entry name" value="DNA-INVERTASE FROM LAMBDOID PROPHAGE"/>
    <property type="match status" value="1"/>
</dbReference>
<dbReference type="AlphaFoldDB" id="A0AB37C3T9"/>
<dbReference type="InterPro" id="IPR050639">
    <property type="entry name" value="SSR_resolvase"/>
</dbReference>
<comment type="caution">
    <text evidence="5">The sequence shown here is derived from an EMBL/GenBank/DDBJ whole genome shotgun (WGS) entry which is preliminary data.</text>
</comment>
<sequence length="163" mass="18929">KQSGKDFNREGYKTLKEQLLRSGDVLVIKELDRLGRNMAQIKEEWNDLQAKEINIVVIDTPILNTEGKSNLEKTLISNIVFELLSYMAEKERVKIKQRQAEGIANAKAKGKHLGRPRVEYPGNFKEVYDKWKAKKITGVKAMELMNLKKNSFYNLIKKYEIEK</sequence>
<feature type="non-terminal residue" evidence="5">
    <location>
        <position position="1"/>
    </location>
</feature>
<dbReference type="PROSITE" id="PS00398">
    <property type="entry name" value="RECOMBINASES_2"/>
    <property type="match status" value="1"/>
</dbReference>
<dbReference type="CDD" id="cd03768">
    <property type="entry name" value="SR_ResInv"/>
    <property type="match status" value="1"/>
</dbReference>
<dbReference type="GO" id="GO:0000150">
    <property type="term" value="F:DNA strand exchange activity"/>
    <property type="evidence" value="ECO:0007669"/>
    <property type="project" value="InterPro"/>
</dbReference>
<dbReference type="InterPro" id="IPR006118">
    <property type="entry name" value="Recombinase_CS"/>
</dbReference>
<gene>
    <name evidence="5" type="ORF">CYK91_16495</name>
</gene>
<proteinExistence type="predicted"/>
<dbReference type="InterPro" id="IPR006119">
    <property type="entry name" value="Resolv_N"/>
</dbReference>
<evidence type="ECO:0000256" key="1">
    <source>
        <dbReference type="ARBA" id="ARBA00022908"/>
    </source>
</evidence>
<keyword evidence="2" id="KW-0238">DNA-binding</keyword>
<dbReference type="EMBL" id="PJTB01000031">
    <property type="protein sequence ID" value="PWX36066.1"/>
    <property type="molecule type" value="Genomic_DNA"/>
</dbReference>
<dbReference type="Pfam" id="PF00239">
    <property type="entry name" value="Resolvase"/>
    <property type="match status" value="1"/>
</dbReference>
<dbReference type="PANTHER" id="PTHR30461:SF2">
    <property type="entry name" value="SERINE RECOMBINASE PINE-RELATED"/>
    <property type="match status" value="1"/>
</dbReference>
<dbReference type="SUPFAM" id="SSF53041">
    <property type="entry name" value="Resolvase-like"/>
    <property type="match status" value="1"/>
</dbReference>
<dbReference type="GO" id="GO:0003677">
    <property type="term" value="F:DNA binding"/>
    <property type="evidence" value="ECO:0007669"/>
    <property type="project" value="UniProtKB-KW"/>
</dbReference>
<dbReference type="SMART" id="SM00857">
    <property type="entry name" value="Resolvase"/>
    <property type="match status" value="1"/>
</dbReference>
<keyword evidence="1" id="KW-0229">DNA integration</keyword>
<organism evidence="5 6">
    <name type="scientific">Clostridium perfringens</name>
    <dbReference type="NCBI Taxonomy" id="1502"/>
    <lineage>
        <taxon>Bacteria</taxon>
        <taxon>Bacillati</taxon>
        <taxon>Bacillota</taxon>
        <taxon>Clostridia</taxon>
        <taxon>Eubacteriales</taxon>
        <taxon>Clostridiaceae</taxon>
        <taxon>Clostridium</taxon>
    </lineage>
</organism>
<dbReference type="PROSITE" id="PS51736">
    <property type="entry name" value="RECOMBINASES_3"/>
    <property type="match status" value="1"/>
</dbReference>
<dbReference type="RefSeq" id="WP_110083473.1">
    <property type="nucleotide sequence ID" value="NZ_PJTB01000031.1"/>
</dbReference>
<reference evidence="5 6" key="1">
    <citation type="journal article" date="2018" name="BMC Genomics">
        <title>Whole genome analysis reveals the diversity and evolutionary relationships between necrotic enteritis-causing strains of Clostridium perfringens.</title>
        <authorList>
            <person name="Lacey J.A."/>
            <person name="Allnutt T.R."/>
            <person name="Vezina B."/>
            <person name="Van T.T.H."/>
            <person name="Stent T."/>
            <person name="Han X."/>
            <person name="Rood J.I."/>
            <person name="Wade B."/>
            <person name="Keyburn A.L."/>
            <person name="Seeman T."/>
            <person name="Chen H."/>
            <person name="Haring V."/>
            <person name="Johanesen P.A."/>
            <person name="Lyras D."/>
            <person name="Moore R.J."/>
        </authorList>
    </citation>
    <scope>NUCLEOTIDE SEQUENCE [LARGE SCALE GENOMIC DNA]</scope>
    <source>
        <strain evidence="5 6">EUR-NE15</strain>
    </source>
</reference>
<keyword evidence="3" id="KW-0233">DNA recombination</keyword>
<dbReference type="Proteomes" id="UP000247117">
    <property type="component" value="Unassembled WGS sequence"/>
</dbReference>
<evidence type="ECO:0000256" key="3">
    <source>
        <dbReference type="ARBA" id="ARBA00023172"/>
    </source>
</evidence>
<accession>A0AB37C3T9</accession>
<dbReference type="Gene3D" id="3.40.50.1390">
    <property type="entry name" value="Resolvase, N-terminal catalytic domain"/>
    <property type="match status" value="1"/>
</dbReference>
<evidence type="ECO:0000256" key="2">
    <source>
        <dbReference type="ARBA" id="ARBA00023125"/>
    </source>
</evidence>
<feature type="domain" description="Resolvase/invertase-type recombinase catalytic" evidence="4">
    <location>
        <begin position="1"/>
        <end position="110"/>
    </location>
</feature>
<dbReference type="GO" id="GO:0015074">
    <property type="term" value="P:DNA integration"/>
    <property type="evidence" value="ECO:0007669"/>
    <property type="project" value="UniProtKB-KW"/>
</dbReference>
<evidence type="ECO:0000313" key="6">
    <source>
        <dbReference type="Proteomes" id="UP000247117"/>
    </source>
</evidence>
<name>A0AB37C3T9_CLOPF</name>